<name>A0ABT0Z724_9ACTN</name>
<keyword evidence="2" id="KW-1185">Reference proteome</keyword>
<dbReference type="Proteomes" id="UP001523219">
    <property type="component" value="Unassembled WGS sequence"/>
</dbReference>
<comment type="caution">
    <text evidence="1">The sequence shown here is derived from an EMBL/GenBank/DDBJ whole genome shotgun (WGS) entry which is preliminary data.</text>
</comment>
<accession>A0ABT0Z724</accession>
<reference evidence="1 2" key="1">
    <citation type="submission" date="2022-05" db="EMBL/GenBank/DDBJ databases">
        <title>Streptomyces sp. nov. RY43-2 isolated from soil of a peat swamp forest.</title>
        <authorList>
            <person name="Kanchanasin P."/>
            <person name="Tanasupawat S."/>
            <person name="Phongsopitanun W."/>
        </authorList>
    </citation>
    <scope>NUCLEOTIDE SEQUENCE [LARGE SCALE GENOMIC DNA]</scope>
    <source>
        <strain evidence="1 2">RY43-2</strain>
    </source>
</reference>
<organism evidence="1 2">
    <name type="scientific">Streptomyces macrolidinus</name>
    <dbReference type="NCBI Taxonomy" id="2952607"/>
    <lineage>
        <taxon>Bacteria</taxon>
        <taxon>Bacillati</taxon>
        <taxon>Actinomycetota</taxon>
        <taxon>Actinomycetes</taxon>
        <taxon>Kitasatosporales</taxon>
        <taxon>Streptomycetaceae</taxon>
        <taxon>Streptomyces</taxon>
    </lineage>
</organism>
<evidence type="ECO:0000313" key="1">
    <source>
        <dbReference type="EMBL" id="MCN9239569.1"/>
    </source>
</evidence>
<proteinExistence type="predicted"/>
<gene>
    <name evidence="1" type="ORF">NGF19_02015</name>
</gene>
<dbReference type="EMBL" id="JAMWMR010000001">
    <property type="protein sequence ID" value="MCN9239569.1"/>
    <property type="molecule type" value="Genomic_DNA"/>
</dbReference>
<dbReference type="RefSeq" id="WP_252421678.1">
    <property type="nucleotide sequence ID" value="NZ_JAMWMR010000001.1"/>
</dbReference>
<evidence type="ECO:0000313" key="2">
    <source>
        <dbReference type="Proteomes" id="UP001523219"/>
    </source>
</evidence>
<sequence>MGRPPLDEVLRQLRNAGEDPAELPLCELRTAVCELEAEHGGTHAGYLCEIDPRTQLWVRWQGDSHEFVRLAPCEAPADSSDDVCHLFTGHAPGHSWEMAETSCD</sequence>
<protein>
    <submittedName>
        <fullName evidence="1">Uncharacterized protein</fullName>
    </submittedName>
</protein>